<gene>
    <name evidence="2" type="ORF">H310_07980</name>
</gene>
<dbReference type="RefSeq" id="XP_008871742.1">
    <property type="nucleotide sequence ID" value="XM_008873520.1"/>
</dbReference>
<proteinExistence type="predicted"/>
<evidence type="ECO:0000256" key="1">
    <source>
        <dbReference type="SAM" id="SignalP"/>
    </source>
</evidence>
<dbReference type="GeneID" id="20085030"/>
<sequence>MRVVFCVLAAAAAAVTTDKANDELWCNATISKRVMDVPTTSPLQFCTRNQDARCCLPIHDTEISTTYFALMEAGRNCRQGHNMAAEYLKSIFCAACRPTSSTYLSNPINVAFFSGQTFKICRDLAVEAAPIHFADCGFVYVGDRQDNCKPSVAIAPKVVFPGCKEGQHVCYGDQGRYTSAWYCSSNPCGSDTPAGFRDVPCSGETCSDTLMFFNDNRGGKPVFFEGSAVEIIDQALCPPSNPACCLPSDIPIYEDEGGV</sequence>
<accession>A0A024TZW4</accession>
<feature type="signal peptide" evidence="1">
    <location>
        <begin position="1"/>
        <end position="17"/>
    </location>
</feature>
<protein>
    <submittedName>
        <fullName evidence="2">Uncharacterized protein</fullName>
    </submittedName>
</protein>
<keyword evidence="1" id="KW-0732">Signal</keyword>
<reference evidence="2" key="1">
    <citation type="submission" date="2013-12" db="EMBL/GenBank/DDBJ databases">
        <title>The Genome Sequence of Aphanomyces invadans NJM9701.</title>
        <authorList>
            <consortium name="The Broad Institute Genomics Platform"/>
            <person name="Russ C."/>
            <person name="Tyler B."/>
            <person name="van West P."/>
            <person name="Dieguez-Uribeondo J."/>
            <person name="Young S.K."/>
            <person name="Zeng Q."/>
            <person name="Gargeya S."/>
            <person name="Fitzgerald M."/>
            <person name="Abouelleil A."/>
            <person name="Alvarado L."/>
            <person name="Chapman S.B."/>
            <person name="Gainer-Dewar J."/>
            <person name="Goldberg J."/>
            <person name="Griggs A."/>
            <person name="Gujja S."/>
            <person name="Hansen M."/>
            <person name="Howarth C."/>
            <person name="Imamovic A."/>
            <person name="Ireland A."/>
            <person name="Larimer J."/>
            <person name="McCowan C."/>
            <person name="Murphy C."/>
            <person name="Pearson M."/>
            <person name="Poon T.W."/>
            <person name="Priest M."/>
            <person name="Roberts A."/>
            <person name="Saif S."/>
            <person name="Shea T."/>
            <person name="Sykes S."/>
            <person name="Wortman J."/>
            <person name="Nusbaum C."/>
            <person name="Birren B."/>
        </authorList>
    </citation>
    <scope>NUCLEOTIDE SEQUENCE [LARGE SCALE GENOMIC DNA]</scope>
    <source>
        <strain evidence="2">NJM9701</strain>
    </source>
</reference>
<dbReference type="EMBL" id="KI913967">
    <property type="protein sequence ID" value="ETV99186.1"/>
    <property type="molecule type" value="Genomic_DNA"/>
</dbReference>
<dbReference type="OrthoDB" id="105234at2759"/>
<name>A0A024TZW4_9STRA</name>
<dbReference type="AlphaFoldDB" id="A0A024TZW4"/>
<dbReference type="eggNOG" id="ENOG502S39W">
    <property type="taxonomic scope" value="Eukaryota"/>
</dbReference>
<feature type="chain" id="PRO_5001535076" evidence="1">
    <location>
        <begin position="18"/>
        <end position="259"/>
    </location>
</feature>
<evidence type="ECO:0000313" key="2">
    <source>
        <dbReference type="EMBL" id="ETV99186.1"/>
    </source>
</evidence>
<dbReference type="VEuPathDB" id="FungiDB:H310_07980"/>
<organism evidence="2">
    <name type="scientific">Aphanomyces invadans</name>
    <dbReference type="NCBI Taxonomy" id="157072"/>
    <lineage>
        <taxon>Eukaryota</taxon>
        <taxon>Sar</taxon>
        <taxon>Stramenopiles</taxon>
        <taxon>Oomycota</taxon>
        <taxon>Saprolegniomycetes</taxon>
        <taxon>Saprolegniales</taxon>
        <taxon>Verrucalvaceae</taxon>
        <taxon>Aphanomyces</taxon>
    </lineage>
</organism>